<name>A0ABV7K912_9HYPH</name>
<comment type="caution">
    <text evidence="1">The sequence shown here is derived from an EMBL/GenBank/DDBJ whole genome shotgun (WGS) entry which is preliminary data.</text>
</comment>
<gene>
    <name evidence="1" type="ORF">ACFOHJ_11425</name>
</gene>
<accession>A0ABV7K912</accession>
<proteinExistence type="predicted"/>
<evidence type="ECO:0000313" key="2">
    <source>
        <dbReference type="Proteomes" id="UP001595583"/>
    </source>
</evidence>
<keyword evidence="2" id="KW-1185">Reference proteome</keyword>
<dbReference type="Proteomes" id="UP001595583">
    <property type="component" value="Unassembled WGS sequence"/>
</dbReference>
<reference evidence="2" key="1">
    <citation type="journal article" date="2019" name="Int. J. Syst. Evol. Microbiol.">
        <title>The Global Catalogue of Microorganisms (GCM) 10K type strain sequencing project: providing services to taxonomists for standard genome sequencing and annotation.</title>
        <authorList>
            <consortium name="The Broad Institute Genomics Platform"/>
            <consortium name="The Broad Institute Genome Sequencing Center for Infectious Disease"/>
            <person name="Wu L."/>
            <person name="Ma J."/>
        </authorList>
    </citation>
    <scope>NUCLEOTIDE SEQUENCE [LARGE SCALE GENOMIC DNA]</scope>
    <source>
        <strain evidence="2">KCTC 52165</strain>
    </source>
</reference>
<sequence length="89" mass="10006">MSKQTYRVAVTKIIEVTLDLAKLDAEFWDEFNSSITDRGGPDLDYIAEHIAWNYAQGAEDFVEGVGPLKEMNITVHEVDGDVEIEDSRS</sequence>
<dbReference type="RefSeq" id="WP_378220628.1">
    <property type="nucleotide sequence ID" value="NZ_JBHRTK010000012.1"/>
</dbReference>
<protein>
    <submittedName>
        <fullName evidence="1">Uncharacterized protein</fullName>
    </submittedName>
</protein>
<dbReference type="EMBL" id="JBHRTK010000012">
    <property type="protein sequence ID" value="MFC3206824.1"/>
    <property type="molecule type" value="Genomic_DNA"/>
</dbReference>
<organism evidence="1 2">
    <name type="scientific">Aquamicrobium soli</name>
    <dbReference type="NCBI Taxonomy" id="1811518"/>
    <lineage>
        <taxon>Bacteria</taxon>
        <taxon>Pseudomonadati</taxon>
        <taxon>Pseudomonadota</taxon>
        <taxon>Alphaproteobacteria</taxon>
        <taxon>Hyphomicrobiales</taxon>
        <taxon>Phyllobacteriaceae</taxon>
        <taxon>Aquamicrobium</taxon>
    </lineage>
</organism>
<evidence type="ECO:0000313" key="1">
    <source>
        <dbReference type="EMBL" id="MFC3206824.1"/>
    </source>
</evidence>